<proteinExistence type="predicted"/>
<reference evidence="2" key="1">
    <citation type="submission" date="2014-09" db="EMBL/GenBank/DDBJ databases">
        <authorList>
            <person name="Magalhaes I.L.F."/>
            <person name="Oliveira U."/>
            <person name="Santos F.R."/>
            <person name="Vidigal T.H.D.A."/>
            <person name="Brescovit A.D."/>
            <person name="Santos A.J."/>
        </authorList>
    </citation>
    <scope>NUCLEOTIDE SEQUENCE</scope>
    <source>
        <tissue evidence="2">Shoot tissue taken approximately 20 cm above the soil surface</tissue>
    </source>
</reference>
<dbReference type="AlphaFoldDB" id="A0A0A9E1R9"/>
<dbReference type="EMBL" id="GBRH01203919">
    <property type="protein sequence ID" value="JAD93976.1"/>
    <property type="molecule type" value="Transcribed_RNA"/>
</dbReference>
<organism evidence="2">
    <name type="scientific">Arundo donax</name>
    <name type="common">Giant reed</name>
    <name type="synonym">Donax arundinaceus</name>
    <dbReference type="NCBI Taxonomy" id="35708"/>
    <lineage>
        <taxon>Eukaryota</taxon>
        <taxon>Viridiplantae</taxon>
        <taxon>Streptophyta</taxon>
        <taxon>Embryophyta</taxon>
        <taxon>Tracheophyta</taxon>
        <taxon>Spermatophyta</taxon>
        <taxon>Magnoliopsida</taxon>
        <taxon>Liliopsida</taxon>
        <taxon>Poales</taxon>
        <taxon>Poaceae</taxon>
        <taxon>PACMAD clade</taxon>
        <taxon>Arundinoideae</taxon>
        <taxon>Arundineae</taxon>
        <taxon>Arundo</taxon>
    </lineage>
</organism>
<sequence>MISRGLTVHLWRQQPSMPRSSSSSRKTMDRKSRRKKSRKGKPWQQDLKYGIASPRY</sequence>
<feature type="region of interest" description="Disordered" evidence="1">
    <location>
        <begin position="1"/>
        <end position="56"/>
    </location>
</feature>
<protein>
    <submittedName>
        <fullName evidence="2">Uncharacterized protein</fullName>
    </submittedName>
</protein>
<evidence type="ECO:0000313" key="2">
    <source>
        <dbReference type="EMBL" id="JAD93976.1"/>
    </source>
</evidence>
<evidence type="ECO:0000256" key="1">
    <source>
        <dbReference type="SAM" id="MobiDB-lite"/>
    </source>
</evidence>
<accession>A0A0A9E1R9</accession>
<feature type="compositionally biased region" description="Basic residues" evidence="1">
    <location>
        <begin position="31"/>
        <end position="41"/>
    </location>
</feature>
<reference evidence="2" key="2">
    <citation type="journal article" date="2015" name="Data Brief">
        <title>Shoot transcriptome of the giant reed, Arundo donax.</title>
        <authorList>
            <person name="Barrero R.A."/>
            <person name="Guerrero F.D."/>
            <person name="Moolhuijzen P."/>
            <person name="Goolsby J.A."/>
            <person name="Tidwell J."/>
            <person name="Bellgard S.E."/>
            <person name="Bellgard M.I."/>
        </authorList>
    </citation>
    <scope>NUCLEOTIDE SEQUENCE</scope>
    <source>
        <tissue evidence="2">Shoot tissue taken approximately 20 cm above the soil surface</tissue>
    </source>
</reference>
<name>A0A0A9E1R9_ARUDO</name>